<feature type="compositionally biased region" description="Low complexity" evidence="1">
    <location>
        <begin position="98"/>
        <end position="107"/>
    </location>
</feature>
<dbReference type="Proteomes" id="UP001222325">
    <property type="component" value="Unassembled WGS sequence"/>
</dbReference>
<organism evidence="2 3">
    <name type="scientific">Mycena belliarum</name>
    <dbReference type="NCBI Taxonomy" id="1033014"/>
    <lineage>
        <taxon>Eukaryota</taxon>
        <taxon>Fungi</taxon>
        <taxon>Dikarya</taxon>
        <taxon>Basidiomycota</taxon>
        <taxon>Agaricomycotina</taxon>
        <taxon>Agaricomycetes</taxon>
        <taxon>Agaricomycetidae</taxon>
        <taxon>Agaricales</taxon>
        <taxon>Marasmiineae</taxon>
        <taxon>Mycenaceae</taxon>
        <taxon>Mycena</taxon>
    </lineage>
</organism>
<feature type="compositionally biased region" description="Low complexity" evidence="1">
    <location>
        <begin position="52"/>
        <end position="68"/>
    </location>
</feature>
<feature type="region of interest" description="Disordered" evidence="1">
    <location>
        <begin position="139"/>
        <end position="198"/>
    </location>
</feature>
<feature type="compositionally biased region" description="Pro residues" evidence="1">
    <location>
        <begin position="179"/>
        <end position="188"/>
    </location>
</feature>
<reference evidence="2" key="1">
    <citation type="submission" date="2023-03" db="EMBL/GenBank/DDBJ databases">
        <title>Massive genome expansion in bonnet fungi (Mycena s.s.) driven by repeated elements and novel gene families across ecological guilds.</title>
        <authorList>
            <consortium name="Lawrence Berkeley National Laboratory"/>
            <person name="Harder C.B."/>
            <person name="Miyauchi S."/>
            <person name="Viragh M."/>
            <person name="Kuo A."/>
            <person name="Thoen E."/>
            <person name="Andreopoulos B."/>
            <person name="Lu D."/>
            <person name="Skrede I."/>
            <person name="Drula E."/>
            <person name="Henrissat B."/>
            <person name="Morin E."/>
            <person name="Kohler A."/>
            <person name="Barry K."/>
            <person name="LaButti K."/>
            <person name="Morin E."/>
            <person name="Salamov A."/>
            <person name="Lipzen A."/>
            <person name="Mereny Z."/>
            <person name="Hegedus B."/>
            <person name="Baldrian P."/>
            <person name="Stursova M."/>
            <person name="Weitz H."/>
            <person name="Taylor A."/>
            <person name="Grigoriev I.V."/>
            <person name="Nagy L.G."/>
            <person name="Martin F."/>
            <person name="Kauserud H."/>
        </authorList>
    </citation>
    <scope>NUCLEOTIDE SEQUENCE</scope>
    <source>
        <strain evidence="2">CBHHK173m</strain>
    </source>
</reference>
<proteinExistence type="predicted"/>
<sequence length="198" mass="21275">MAAVQRAGMSRKSCDPHHACHDLSRRPSSSSSSAQLSLTELTSDQDHRHPNTSASTPGSSVSSQSSLRVRGSMPVLDYPRCAAAAALSRRPRPRPRPRAASPPLLATPRSTLICSSIRLRTAVLPPPLRYPESPSTAIYAPRHRPHPARHNGVPSGFVRRRARRLRVASPPRTTLVPAPTSPARPPLRPGHSSSASSV</sequence>
<dbReference type="AlphaFoldDB" id="A0AAD6TM85"/>
<feature type="region of interest" description="Disordered" evidence="1">
    <location>
        <begin position="1"/>
        <end position="68"/>
    </location>
</feature>
<feature type="region of interest" description="Disordered" evidence="1">
    <location>
        <begin position="86"/>
        <end position="107"/>
    </location>
</feature>
<comment type="caution">
    <text evidence="2">The sequence shown here is derived from an EMBL/GenBank/DDBJ whole genome shotgun (WGS) entry which is preliminary data.</text>
</comment>
<evidence type="ECO:0000313" key="2">
    <source>
        <dbReference type="EMBL" id="KAJ7065076.1"/>
    </source>
</evidence>
<protein>
    <submittedName>
        <fullName evidence="2">Uncharacterized protein</fullName>
    </submittedName>
</protein>
<feature type="compositionally biased region" description="Low complexity" evidence="1">
    <location>
        <begin position="26"/>
        <end position="42"/>
    </location>
</feature>
<accession>A0AAD6TM85</accession>
<feature type="compositionally biased region" description="Basic and acidic residues" evidence="1">
    <location>
        <begin position="12"/>
        <end position="25"/>
    </location>
</feature>
<evidence type="ECO:0000256" key="1">
    <source>
        <dbReference type="SAM" id="MobiDB-lite"/>
    </source>
</evidence>
<gene>
    <name evidence="2" type="ORF">B0H15DRAFT_176753</name>
</gene>
<keyword evidence="3" id="KW-1185">Reference proteome</keyword>
<evidence type="ECO:0000313" key="3">
    <source>
        <dbReference type="Proteomes" id="UP001222325"/>
    </source>
</evidence>
<name>A0AAD6TM85_9AGAR</name>
<dbReference type="EMBL" id="JARJCN010000186">
    <property type="protein sequence ID" value="KAJ7065076.1"/>
    <property type="molecule type" value="Genomic_DNA"/>
</dbReference>